<evidence type="ECO:0000256" key="10">
    <source>
        <dbReference type="ARBA" id="ARBA00023136"/>
    </source>
</evidence>
<dbReference type="Gene3D" id="6.10.140.1330">
    <property type="match status" value="1"/>
</dbReference>
<feature type="transmembrane region" description="Helical" evidence="12">
    <location>
        <begin position="236"/>
        <end position="260"/>
    </location>
</feature>
<sequence>MNIQMIVSITLLLLAVGVLAIVVARFIRIPYTLLLVILGFVLSLFTVEFGIDTGVRASNFQDLMLFILLPVLIFEAAFALNSKLLLKYLPNVLTLATLGLIISTLVIAVILYFGIAHSGFPFIAALLTGVVISATDPVAVVGQLKELKAPDDLNVLIEGESLFNDATAIVLFSIILSIALGQSEPDLTSAVITFSKVFFGGIIVGSVFGYIAALLVKVIETSVPHMVVITLFLAYGTFYIAEHLFHVSGIVAVMFAALLFKKSAHNQLKDVHTGLHNIWESLGFIANIFVFVLLGLVVSLNMFTQMWLAIILAIVGAFIARVIAVYFSVWLNHVTVGQPINPKYPPIMIWGGLRGAVTIALVLSLPTELPYWWTIQSIGFGIVLFTLIVQATTTPLLVRKLRI</sequence>
<keyword evidence="4" id="KW-0050">Antiport</keyword>
<keyword evidence="9" id="KW-0406">Ion transport</keyword>
<reference evidence="15" key="1">
    <citation type="journal article" date="2017" name="Proc. Natl. Acad. Sci. U.S.A.">
        <title>Simulation of Deepwater Horizon oil plume reveals substrate specialization within a complex community of hydrocarbon degraders.</title>
        <authorList>
            <person name="Hu P."/>
            <person name="Dubinsky E.A."/>
            <person name="Probst A.J."/>
            <person name="Wang J."/>
            <person name="Sieber C.M.K."/>
            <person name="Tom L.M."/>
            <person name="Gardinali P."/>
            <person name="Banfield J.F."/>
            <person name="Atlas R.M."/>
            <person name="Andersen G.L."/>
        </authorList>
    </citation>
    <scope>NUCLEOTIDE SEQUENCE [LARGE SCALE GENOMIC DNA]</scope>
</reference>
<feature type="transmembrane region" description="Helical" evidence="12">
    <location>
        <begin position="306"/>
        <end position="327"/>
    </location>
</feature>
<dbReference type="Pfam" id="PF00999">
    <property type="entry name" value="Na_H_Exchanger"/>
    <property type="match status" value="1"/>
</dbReference>
<gene>
    <name evidence="14" type="ORF">A9Q75_14250</name>
</gene>
<feature type="domain" description="Cation/H+ exchanger transmembrane" evidence="13">
    <location>
        <begin position="18"/>
        <end position="400"/>
    </location>
</feature>
<evidence type="ECO:0000256" key="7">
    <source>
        <dbReference type="ARBA" id="ARBA00022989"/>
    </source>
</evidence>
<feature type="transmembrane region" description="Helical" evidence="12">
    <location>
        <begin position="122"/>
        <end position="142"/>
    </location>
</feature>
<evidence type="ECO:0000256" key="6">
    <source>
        <dbReference type="ARBA" id="ARBA00022692"/>
    </source>
</evidence>
<evidence type="ECO:0000256" key="1">
    <source>
        <dbReference type="ARBA" id="ARBA00004651"/>
    </source>
</evidence>
<comment type="caution">
    <text evidence="14">The sequence shown here is derived from an EMBL/GenBank/DDBJ whole genome shotgun (WGS) entry which is preliminary data.</text>
</comment>
<evidence type="ECO:0000313" key="15">
    <source>
        <dbReference type="Proteomes" id="UP000243053"/>
    </source>
</evidence>
<evidence type="ECO:0000256" key="2">
    <source>
        <dbReference type="ARBA" id="ARBA00007367"/>
    </source>
</evidence>
<evidence type="ECO:0000313" key="14">
    <source>
        <dbReference type="EMBL" id="OUR78217.1"/>
    </source>
</evidence>
<proteinExistence type="inferred from homology"/>
<dbReference type="AlphaFoldDB" id="A0A1Y5EBX2"/>
<keyword evidence="6 12" id="KW-0812">Transmembrane</keyword>
<evidence type="ECO:0000256" key="3">
    <source>
        <dbReference type="ARBA" id="ARBA00022448"/>
    </source>
</evidence>
<comment type="subcellular location">
    <subcellularLocation>
        <location evidence="1">Cell membrane</location>
        <topology evidence="1">Multi-pass membrane protein</topology>
    </subcellularLocation>
</comment>
<dbReference type="PANTHER" id="PTHR10110">
    <property type="entry name" value="SODIUM/HYDROGEN EXCHANGER"/>
    <property type="match status" value="1"/>
</dbReference>
<feature type="transmembrane region" description="Helical" evidence="12">
    <location>
        <begin position="347"/>
        <end position="365"/>
    </location>
</feature>
<feature type="transmembrane region" description="Helical" evidence="12">
    <location>
        <begin position="281"/>
        <end position="300"/>
    </location>
</feature>
<keyword evidence="11" id="KW-0739">Sodium transport</keyword>
<keyword evidence="7 12" id="KW-1133">Transmembrane helix</keyword>
<accession>A0A1Y5EBX2</accession>
<dbReference type="InterPro" id="IPR018422">
    <property type="entry name" value="Cation/H_exchanger_CPA1"/>
</dbReference>
<evidence type="ECO:0000256" key="9">
    <source>
        <dbReference type="ARBA" id="ARBA00023065"/>
    </source>
</evidence>
<keyword evidence="5" id="KW-1003">Cell membrane</keyword>
<dbReference type="GO" id="GO:0015386">
    <property type="term" value="F:potassium:proton antiporter activity"/>
    <property type="evidence" value="ECO:0007669"/>
    <property type="project" value="TreeGrafter"/>
</dbReference>
<name>A0A1Y5EBX2_COLPS</name>
<dbReference type="GO" id="GO:0051453">
    <property type="term" value="P:regulation of intracellular pH"/>
    <property type="evidence" value="ECO:0007669"/>
    <property type="project" value="TreeGrafter"/>
</dbReference>
<feature type="transmembrane region" description="Helical" evidence="12">
    <location>
        <begin position="162"/>
        <end position="181"/>
    </location>
</feature>
<dbReference type="EMBL" id="MAAF01000083">
    <property type="protein sequence ID" value="OUR78217.1"/>
    <property type="molecule type" value="Genomic_DNA"/>
</dbReference>
<feature type="transmembrane region" description="Helical" evidence="12">
    <location>
        <begin position="92"/>
        <end position="115"/>
    </location>
</feature>
<organism evidence="14 15">
    <name type="scientific">Colwellia psychrerythraea</name>
    <name type="common">Vibrio psychroerythus</name>
    <dbReference type="NCBI Taxonomy" id="28229"/>
    <lineage>
        <taxon>Bacteria</taxon>
        <taxon>Pseudomonadati</taxon>
        <taxon>Pseudomonadota</taxon>
        <taxon>Gammaproteobacteria</taxon>
        <taxon>Alteromonadales</taxon>
        <taxon>Colwelliaceae</taxon>
        <taxon>Colwellia</taxon>
    </lineage>
</organism>
<evidence type="ECO:0000256" key="5">
    <source>
        <dbReference type="ARBA" id="ARBA00022475"/>
    </source>
</evidence>
<dbReference type="Proteomes" id="UP000243053">
    <property type="component" value="Unassembled WGS sequence"/>
</dbReference>
<dbReference type="GO" id="GO:0015385">
    <property type="term" value="F:sodium:proton antiporter activity"/>
    <property type="evidence" value="ECO:0007669"/>
    <property type="project" value="InterPro"/>
</dbReference>
<dbReference type="InterPro" id="IPR006153">
    <property type="entry name" value="Cation/H_exchanger_TM"/>
</dbReference>
<keyword evidence="3" id="KW-0813">Transport</keyword>
<evidence type="ECO:0000256" key="8">
    <source>
        <dbReference type="ARBA" id="ARBA00023053"/>
    </source>
</evidence>
<comment type="similarity">
    <text evidence="2">Belongs to the monovalent cation:proton antiporter 1 (CPA1) transporter (TC 2.A.36) family.</text>
</comment>
<feature type="transmembrane region" description="Helical" evidence="12">
    <location>
        <begin position="63"/>
        <end position="80"/>
    </location>
</feature>
<keyword evidence="10 12" id="KW-0472">Membrane</keyword>
<dbReference type="PANTHER" id="PTHR10110:SF195">
    <property type="entry name" value="NA(+)_H(+) ANTIPORTER NHAS2"/>
    <property type="match status" value="1"/>
</dbReference>
<feature type="transmembrane region" description="Helical" evidence="12">
    <location>
        <begin position="371"/>
        <end position="398"/>
    </location>
</feature>
<evidence type="ECO:0000256" key="12">
    <source>
        <dbReference type="SAM" id="Phobius"/>
    </source>
</evidence>
<protein>
    <submittedName>
        <fullName evidence="14">Sodium:proton antiporter</fullName>
    </submittedName>
</protein>
<evidence type="ECO:0000256" key="11">
    <source>
        <dbReference type="ARBA" id="ARBA00023201"/>
    </source>
</evidence>
<evidence type="ECO:0000259" key="13">
    <source>
        <dbReference type="Pfam" id="PF00999"/>
    </source>
</evidence>
<keyword evidence="8" id="KW-0915">Sodium</keyword>
<feature type="transmembrane region" description="Helical" evidence="12">
    <location>
        <begin position="193"/>
        <end position="216"/>
    </location>
</feature>
<dbReference type="GO" id="GO:0098719">
    <property type="term" value="P:sodium ion import across plasma membrane"/>
    <property type="evidence" value="ECO:0007669"/>
    <property type="project" value="TreeGrafter"/>
</dbReference>
<feature type="transmembrane region" description="Helical" evidence="12">
    <location>
        <begin position="30"/>
        <end position="51"/>
    </location>
</feature>
<evidence type="ECO:0000256" key="4">
    <source>
        <dbReference type="ARBA" id="ARBA00022449"/>
    </source>
</evidence>
<dbReference type="GO" id="GO:0005886">
    <property type="term" value="C:plasma membrane"/>
    <property type="evidence" value="ECO:0007669"/>
    <property type="project" value="UniProtKB-SubCell"/>
</dbReference>